<protein>
    <submittedName>
        <fullName evidence="2">Carbohydrate ABC transporter, N-acetylglucosamine/diacetylchitobiose-binding protein</fullName>
    </submittedName>
</protein>
<dbReference type="InterPro" id="IPR022387">
    <property type="entry name" value="Bind_CPR0540"/>
</dbReference>
<dbReference type="SUPFAM" id="SSF53850">
    <property type="entry name" value="Periplasmic binding protein-like II"/>
    <property type="match status" value="1"/>
</dbReference>
<feature type="chain" id="PRO_5039732011" evidence="1">
    <location>
        <begin position="25"/>
        <end position="456"/>
    </location>
</feature>
<dbReference type="InterPro" id="IPR050490">
    <property type="entry name" value="Bact_solute-bd_prot1"/>
</dbReference>
<feature type="signal peptide" evidence="1">
    <location>
        <begin position="1"/>
        <end position="24"/>
    </location>
</feature>
<dbReference type="RefSeq" id="WP_229750606.1">
    <property type="nucleotide sequence ID" value="NZ_BMHP01000005.1"/>
</dbReference>
<comment type="caution">
    <text evidence="2">The sequence shown here is derived from an EMBL/GenBank/DDBJ whole genome shotgun (WGS) entry which is preliminary data.</text>
</comment>
<accession>A0A916ZEA7</accession>
<dbReference type="Gene3D" id="3.40.190.10">
    <property type="entry name" value="Periplasmic binding protein-like II"/>
    <property type="match status" value="1"/>
</dbReference>
<dbReference type="NCBIfam" id="TIGR03850">
    <property type="entry name" value="bind_CPR_0540"/>
    <property type="match status" value="1"/>
</dbReference>
<dbReference type="Pfam" id="PF01547">
    <property type="entry name" value="SBP_bac_1"/>
    <property type="match status" value="1"/>
</dbReference>
<dbReference type="PROSITE" id="PS51257">
    <property type="entry name" value="PROKAR_LIPOPROTEIN"/>
    <property type="match status" value="1"/>
</dbReference>
<evidence type="ECO:0000256" key="1">
    <source>
        <dbReference type="SAM" id="SignalP"/>
    </source>
</evidence>
<dbReference type="PANTHER" id="PTHR43649">
    <property type="entry name" value="ARABINOSE-BINDING PROTEIN-RELATED"/>
    <property type="match status" value="1"/>
</dbReference>
<dbReference type="InterPro" id="IPR006059">
    <property type="entry name" value="SBP"/>
</dbReference>
<keyword evidence="1" id="KW-0732">Signal</keyword>
<dbReference type="AlphaFoldDB" id="A0A916ZEA7"/>
<sequence>MRRLGKVRVIPLCMYVILALLVLAACVRTQDQPDQADTRQTKKDFAKKELNVAVFEGGQSKDYWTAVIQKFEHDYPDIKVNLISSPKIMEMLKPQIVTGNPPDFIYVPQSESTQTIKAMMEDKLLLDLTEVFEGQALDEDTPLKSKLIDGILEYAKPIGDGKIYYAPFHTSSLGLIYNKNLFEEKGWKVPETWDEFMELGEIAREDGRYLFTYQGVYAGYNESVFWPAVASQGGMEAIRKAEHYEPGAFKTEAVRRTMELYEEIARKGYLMPGTVALNHIQAQADFLQGKALFIPCGTWIENEMKDSPRENGFEFGFLSPPVFKKGDKPYVTIFFDSMYIPAKAKNIELAKEFLKYQYKEDVARLNAEKTQNIVALKNGAEIAKPYISSVFYDSIKIMERGVTPIIYQWKATPRTTININDDLWDTIGHIMEGTATVEQWQDKLETTSAALRELSP</sequence>
<reference evidence="2" key="2">
    <citation type="submission" date="2020-09" db="EMBL/GenBank/DDBJ databases">
        <authorList>
            <person name="Sun Q."/>
            <person name="Zhou Y."/>
        </authorList>
    </citation>
    <scope>NUCLEOTIDE SEQUENCE</scope>
    <source>
        <strain evidence="2">CGMCC 1.15178</strain>
    </source>
</reference>
<evidence type="ECO:0000313" key="3">
    <source>
        <dbReference type="Proteomes" id="UP000612456"/>
    </source>
</evidence>
<dbReference type="EMBL" id="BMHP01000005">
    <property type="protein sequence ID" value="GGD91606.1"/>
    <property type="molecule type" value="Genomic_DNA"/>
</dbReference>
<keyword evidence="3" id="KW-1185">Reference proteome</keyword>
<gene>
    <name evidence="2" type="ORF">GCM10010911_57940</name>
</gene>
<dbReference type="Proteomes" id="UP000612456">
    <property type="component" value="Unassembled WGS sequence"/>
</dbReference>
<organism evidence="2 3">
    <name type="scientific">Paenibacillus nasutitermitis</name>
    <dbReference type="NCBI Taxonomy" id="1652958"/>
    <lineage>
        <taxon>Bacteria</taxon>
        <taxon>Bacillati</taxon>
        <taxon>Bacillota</taxon>
        <taxon>Bacilli</taxon>
        <taxon>Bacillales</taxon>
        <taxon>Paenibacillaceae</taxon>
        <taxon>Paenibacillus</taxon>
    </lineage>
</organism>
<name>A0A916ZEA7_9BACL</name>
<reference evidence="2" key="1">
    <citation type="journal article" date="2014" name="Int. J. Syst. Evol. Microbiol.">
        <title>Complete genome sequence of Corynebacterium casei LMG S-19264T (=DSM 44701T), isolated from a smear-ripened cheese.</title>
        <authorList>
            <consortium name="US DOE Joint Genome Institute (JGI-PGF)"/>
            <person name="Walter F."/>
            <person name="Albersmeier A."/>
            <person name="Kalinowski J."/>
            <person name="Ruckert C."/>
        </authorList>
    </citation>
    <scope>NUCLEOTIDE SEQUENCE</scope>
    <source>
        <strain evidence="2">CGMCC 1.15178</strain>
    </source>
</reference>
<proteinExistence type="predicted"/>
<dbReference type="PANTHER" id="PTHR43649:SF12">
    <property type="entry name" value="DIACETYLCHITOBIOSE BINDING PROTEIN DASA"/>
    <property type="match status" value="1"/>
</dbReference>
<evidence type="ECO:0000313" key="2">
    <source>
        <dbReference type="EMBL" id="GGD91606.1"/>
    </source>
</evidence>